<proteinExistence type="predicted"/>
<dbReference type="Gene3D" id="3.40.50.150">
    <property type="entry name" value="Vaccinia Virus protein VP39"/>
    <property type="match status" value="1"/>
</dbReference>
<organism evidence="1 2">
    <name type="scientific">Acrocarpospora phusangensis</name>
    <dbReference type="NCBI Taxonomy" id="1070424"/>
    <lineage>
        <taxon>Bacteria</taxon>
        <taxon>Bacillati</taxon>
        <taxon>Actinomycetota</taxon>
        <taxon>Actinomycetes</taxon>
        <taxon>Streptosporangiales</taxon>
        <taxon>Streptosporangiaceae</taxon>
        <taxon>Acrocarpospora</taxon>
    </lineage>
</organism>
<protein>
    <submittedName>
        <fullName evidence="1">Uncharacterized protein</fullName>
    </submittedName>
</protein>
<sequence length="482" mass="53005">MLIDFRPHARLRAAQPVDLTASVAPVVAALADSPWDLGRVRVVCDWVQYRENFRDVVDARPIMSAPGCPEDLEIAVDVRRGGDSSLGGLAAACLRNGSAGRVYLEDWGLGSAGCVWSFNALYWSALELWEKASGRGYEQALPGGESDGRNRDSARELIHELFDVWDSLAKSAALPEELVVVELGVGNGHQAKVFLDEFRRADQARGSDYYRRLHYLMCDYSQHVLDLAGETVAEHAGRVSSVTLDATRPLTSLGFLKYKVFLVYVSNMYDNLPTDEVAQLNGRTYTVETRAYLPGDAAAALAESVSATPGQIPGLVHKLLRLGPRLLTDAAPAHVPDVDGAVEFWRRTWSLLRLEERYVPLAGLDQYAVTAQFNGECLRPLLESGADVRMHVSNGALASFADSLMLLHPYGRLICHDLFVTGVAGYRTQFRGPGKYDGSVVNWVNGPLIAHVGRRQGFDVHYEPFRHQSAGHIVTMTAQVRD</sequence>
<evidence type="ECO:0000313" key="2">
    <source>
        <dbReference type="Proteomes" id="UP000640052"/>
    </source>
</evidence>
<accession>A0A919UM39</accession>
<name>A0A919UM39_9ACTN</name>
<dbReference type="InterPro" id="IPR029063">
    <property type="entry name" value="SAM-dependent_MTases_sf"/>
</dbReference>
<dbReference type="Proteomes" id="UP000640052">
    <property type="component" value="Unassembled WGS sequence"/>
</dbReference>
<keyword evidence="2" id="KW-1185">Reference proteome</keyword>
<comment type="caution">
    <text evidence="1">The sequence shown here is derived from an EMBL/GenBank/DDBJ whole genome shotgun (WGS) entry which is preliminary data.</text>
</comment>
<dbReference type="AlphaFoldDB" id="A0A919UM39"/>
<reference evidence="1" key="1">
    <citation type="submission" date="2021-01" db="EMBL/GenBank/DDBJ databases">
        <title>Whole genome shotgun sequence of Acrocarpospora phusangensis NBRC 108782.</title>
        <authorList>
            <person name="Komaki H."/>
            <person name="Tamura T."/>
        </authorList>
    </citation>
    <scope>NUCLEOTIDE SEQUENCE</scope>
    <source>
        <strain evidence="1">NBRC 108782</strain>
    </source>
</reference>
<gene>
    <name evidence="1" type="ORF">Aph01nite_49090</name>
</gene>
<dbReference type="SUPFAM" id="SSF53335">
    <property type="entry name" value="S-adenosyl-L-methionine-dependent methyltransferases"/>
    <property type="match status" value="1"/>
</dbReference>
<evidence type="ECO:0000313" key="1">
    <source>
        <dbReference type="EMBL" id="GIH26599.1"/>
    </source>
</evidence>
<dbReference type="RefSeq" id="WP_204043277.1">
    <property type="nucleotide sequence ID" value="NZ_BOOA01000042.1"/>
</dbReference>
<dbReference type="EMBL" id="BOOA01000042">
    <property type="protein sequence ID" value="GIH26599.1"/>
    <property type="molecule type" value="Genomic_DNA"/>
</dbReference>